<sequence>MRNLEANQRASSLSCSVGSHVLLWDFHILGEYCSSPRTKVFILSAVTILALSCSIFMSSARLVCHESGTGPEEEKIAQPSPAVFETLWNHYPAWIVIGSCTDFFADVVHARPRSRRIRFTLPVAWPLMHSRGVSSLVSYMSAQSSSKRGKRGFAFWQRTVV</sequence>
<protein>
    <submittedName>
        <fullName evidence="1">Uncharacterized protein</fullName>
    </submittedName>
</protein>
<dbReference type="AlphaFoldDB" id="A0A2T3AM32"/>
<dbReference type="Proteomes" id="UP000241462">
    <property type="component" value="Unassembled WGS sequence"/>
</dbReference>
<evidence type="ECO:0000313" key="2">
    <source>
        <dbReference type="Proteomes" id="UP000241462"/>
    </source>
</evidence>
<dbReference type="EMBL" id="KZ678375">
    <property type="protein sequence ID" value="PSS03453.1"/>
    <property type="molecule type" value="Genomic_DNA"/>
</dbReference>
<organism evidence="1 2">
    <name type="scientific">Coniella lustricola</name>
    <dbReference type="NCBI Taxonomy" id="2025994"/>
    <lineage>
        <taxon>Eukaryota</taxon>
        <taxon>Fungi</taxon>
        <taxon>Dikarya</taxon>
        <taxon>Ascomycota</taxon>
        <taxon>Pezizomycotina</taxon>
        <taxon>Sordariomycetes</taxon>
        <taxon>Sordariomycetidae</taxon>
        <taxon>Diaporthales</taxon>
        <taxon>Schizoparmaceae</taxon>
        <taxon>Coniella</taxon>
    </lineage>
</organism>
<name>A0A2T3AM32_9PEZI</name>
<evidence type="ECO:0000313" key="1">
    <source>
        <dbReference type="EMBL" id="PSS03453.1"/>
    </source>
</evidence>
<proteinExistence type="predicted"/>
<keyword evidence="2" id="KW-1185">Reference proteome</keyword>
<dbReference type="InParanoid" id="A0A2T3AM32"/>
<reference evidence="1 2" key="1">
    <citation type="journal article" date="2018" name="Mycol. Prog.">
        <title>Coniella lustricola, a new species from submerged detritus.</title>
        <authorList>
            <person name="Raudabaugh D.B."/>
            <person name="Iturriaga T."/>
            <person name="Carver A."/>
            <person name="Mondo S."/>
            <person name="Pangilinan J."/>
            <person name="Lipzen A."/>
            <person name="He G."/>
            <person name="Amirebrahimi M."/>
            <person name="Grigoriev I.V."/>
            <person name="Miller A.N."/>
        </authorList>
    </citation>
    <scope>NUCLEOTIDE SEQUENCE [LARGE SCALE GENOMIC DNA]</scope>
    <source>
        <strain evidence="1 2">B22-T-1</strain>
    </source>
</reference>
<gene>
    <name evidence="1" type="ORF">BD289DRAFT_194917</name>
</gene>
<accession>A0A2T3AM32</accession>